<feature type="transmembrane region" description="Helical" evidence="2">
    <location>
        <begin position="330"/>
        <end position="347"/>
    </location>
</feature>
<protein>
    <submittedName>
        <fullName evidence="3">Complete DpAV4 genome</fullName>
    </submittedName>
</protein>
<dbReference type="RefSeq" id="YP_009640000.1">
    <property type="nucleotide sequence ID" value="NC_011335.1"/>
</dbReference>
<evidence type="ECO:0000313" key="3">
    <source>
        <dbReference type="EMBL" id="CCA61369.1"/>
    </source>
</evidence>
<evidence type="ECO:0000256" key="2">
    <source>
        <dbReference type="SAM" id="Phobius"/>
    </source>
</evidence>
<keyword evidence="4" id="KW-1185">Reference proteome</keyword>
<evidence type="ECO:0000256" key="1">
    <source>
        <dbReference type="SAM" id="MobiDB-lite"/>
    </source>
</evidence>
<proteinExistence type="predicted"/>
<dbReference type="EMBL" id="CU469068">
    <property type="protein sequence ID" value="CCA61369.1"/>
    <property type="molecule type" value="Genomic_DNA"/>
</dbReference>
<dbReference type="GeneID" id="26683557"/>
<accession>F2NYU1</accession>
<dbReference type="KEGG" id="vg:26683557"/>
<feature type="compositionally biased region" description="Basic and acidic residues" evidence="1">
    <location>
        <begin position="215"/>
        <end position="227"/>
    </location>
</feature>
<keyword evidence="2" id="KW-0472">Membrane</keyword>
<keyword evidence="2" id="KW-1133">Transmembrane helix</keyword>
<dbReference type="Proteomes" id="UP000203898">
    <property type="component" value="Segment"/>
</dbReference>
<evidence type="ECO:0000313" key="4">
    <source>
        <dbReference type="Proteomes" id="UP000203898"/>
    </source>
</evidence>
<keyword evidence="2" id="KW-0812">Transmembrane</keyword>
<feature type="region of interest" description="Disordered" evidence="1">
    <location>
        <begin position="215"/>
        <end position="241"/>
    </location>
</feature>
<name>F2NYU1_9VIRU</name>
<organism evidence="3 4">
    <name type="scientific">Diadromus pulchellus ascovirus 4a</name>
    <dbReference type="NCBI Taxonomy" id="158683"/>
    <lineage>
        <taxon>Viruses</taxon>
        <taxon>Varidnaviria</taxon>
        <taxon>Bamfordvirae</taxon>
        <taxon>Nucleocytoviricota</taxon>
        <taxon>Megaviricetes</taxon>
        <taxon>Pimascovirales</taxon>
        <taxon>Pimascovirales incertae sedis</taxon>
        <taxon>Ascoviridae</taxon>
        <taxon>Toursvirus</taxon>
        <taxon>Toursvirus dptv1a</taxon>
    </lineage>
</organism>
<sequence>MALTFYQIITNGYYNLRLNAGAKLSVVFLNYRNRASTSFELVIPEAGILDSRNLIEPIQTTVAVDYRYTVDDPSNYIRFNTGTAESITNVVLKVYYDDADADVQYTPALGIQPVTDPAEFATLTSDVLGRLNNTVTNRKWRKANNLVAVTTRLFSESSVELCGAQAQGNIDEETRQRYEEIERFRQEEYEKLRVEREEIEKNKLAASAALAAAQESERAAREKEKQYDSINSERQSLDADKEAFKQEQERIRAESAQNDIKQQQAEKAISDAKAEALEIVAKAKRDAEKYKFSPPPSCPAVPVQPTTPAPEPRSRPFWDNWNNLTQAQKFFILVSGLFGVVLLIRALG</sequence>
<reference evidence="3 4" key="1">
    <citation type="journal article" date="2009" name="PLoS ONE">
        <title>Symbiotic virus at the evolutionary intersection of three types of large DNA viruses; iridoviruses, ascoviruses, and ichnoviruses.</title>
        <authorList>
            <person name="Bigot Y."/>
            <person name="Renault S."/>
            <person name="Nicolas J."/>
            <person name="Moundras C."/>
            <person name="Demattei M.V."/>
            <person name="Samain S."/>
            <person name="Bideshi D.K."/>
            <person name="Federici B.A."/>
        </authorList>
    </citation>
    <scope>NUCLEOTIDE SEQUENCE [LARGE SCALE GENOMIC DNA]</scope>
</reference>
<feature type="region of interest" description="Disordered" evidence="1">
    <location>
        <begin position="291"/>
        <end position="312"/>
    </location>
</feature>